<comment type="caution">
    <text evidence="2">The sequence shown here is derived from an EMBL/GenBank/DDBJ whole genome shotgun (WGS) entry which is preliminary data.</text>
</comment>
<reference evidence="2" key="1">
    <citation type="journal article" date="2023" name="Mol. Phylogenet. Evol.">
        <title>Genome-scale phylogeny and comparative genomics of the fungal order Sordariales.</title>
        <authorList>
            <person name="Hensen N."/>
            <person name="Bonometti L."/>
            <person name="Westerberg I."/>
            <person name="Brannstrom I.O."/>
            <person name="Guillou S."/>
            <person name="Cros-Aarteil S."/>
            <person name="Calhoun S."/>
            <person name="Haridas S."/>
            <person name="Kuo A."/>
            <person name="Mondo S."/>
            <person name="Pangilinan J."/>
            <person name="Riley R."/>
            <person name="LaButti K."/>
            <person name="Andreopoulos B."/>
            <person name="Lipzen A."/>
            <person name="Chen C."/>
            <person name="Yan M."/>
            <person name="Daum C."/>
            <person name="Ng V."/>
            <person name="Clum A."/>
            <person name="Steindorff A."/>
            <person name="Ohm R.A."/>
            <person name="Martin F."/>
            <person name="Silar P."/>
            <person name="Natvig D.O."/>
            <person name="Lalanne C."/>
            <person name="Gautier V."/>
            <person name="Ament-Velasquez S.L."/>
            <person name="Kruys A."/>
            <person name="Hutchinson M.I."/>
            <person name="Powell A.J."/>
            <person name="Barry K."/>
            <person name="Miller A.N."/>
            <person name="Grigoriev I.V."/>
            <person name="Debuchy R."/>
            <person name="Gladieux P."/>
            <person name="Hiltunen Thoren M."/>
            <person name="Johannesson H."/>
        </authorList>
    </citation>
    <scope>NUCLEOTIDE SEQUENCE</scope>
    <source>
        <strain evidence="2">CBS 955.72</strain>
    </source>
</reference>
<proteinExistence type="predicted"/>
<dbReference type="Proteomes" id="UP001275084">
    <property type="component" value="Unassembled WGS sequence"/>
</dbReference>
<organism evidence="2 3">
    <name type="scientific">Lasiosphaeria hispida</name>
    <dbReference type="NCBI Taxonomy" id="260671"/>
    <lineage>
        <taxon>Eukaryota</taxon>
        <taxon>Fungi</taxon>
        <taxon>Dikarya</taxon>
        <taxon>Ascomycota</taxon>
        <taxon>Pezizomycotina</taxon>
        <taxon>Sordariomycetes</taxon>
        <taxon>Sordariomycetidae</taxon>
        <taxon>Sordariales</taxon>
        <taxon>Lasiosphaeriaceae</taxon>
        <taxon>Lasiosphaeria</taxon>
    </lineage>
</organism>
<sequence length="263" mass="29834">REHRNRVSILITQSLLDPSIEQKLVHSGWDPLEMDPKVTYDKVMEAIGGITQGGMINLKEMNNLQRGNFKSLHDLINRIEFLRSQLGQLGCPYNNRQIIAIHLIALQSSYLTSYDYWMRALEAGNLSLQALIKEFVRMANEEETNPVLTQIKIQQRKVKKEINKDDDKSKSKNSERAKCGQCDIKIGKNWVHCQCGKHYPKDHTCYWCEPEKAPDKWQNKAKAIELKAKSISGTTALVVHNSSGTANPSTSNFQVDGGVSHDE</sequence>
<keyword evidence="3" id="KW-1185">Reference proteome</keyword>
<evidence type="ECO:0000313" key="3">
    <source>
        <dbReference type="Proteomes" id="UP001275084"/>
    </source>
</evidence>
<reference evidence="2" key="2">
    <citation type="submission" date="2023-06" db="EMBL/GenBank/DDBJ databases">
        <authorList>
            <consortium name="Lawrence Berkeley National Laboratory"/>
            <person name="Haridas S."/>
            <person name="Hensen N."/>
            <person name="Bonometti L."/>
            <person name="Westerberg I."/>
            <person name="Brannstrom I.O."/>
            <person name="Guillou S."/>
            <person name="Cros-Aarteil S."/>
            <person name="Calhoun S."/>
            <person name="Kuo A."/>
            <person name="Mondo S."/>
            <person name="Pangilinan J."/>
            <person name="Riley R."/>
            <person name="Labutti K."/>
            <person name="Andreopoulos B."/>
            <person name="Lipzen A."/>
            <person name="Chen C."/>
            <person name="Yanf M."/>
            <person name="Daum C."/>
            <person name="Ng V."/>
            <person name="Clum A."/>
            <person name="Steindorff A."/>
            <person name="Ohm R."/>
            <person name="Martin F."/>
            <person name="Silar P."/>
            <person name="Natvig D."/>
            <person name="Lalanne C."/>
            <person name="Gautier V."/>
            <person name="Ament-Velasquez S.L."/>
            <person name="Kruys A."/>
            <person name="Hutchinson M.I."/>
            <person name="Powell A.J."/>
            <person name="Barry K."/>
            <person name="Miller A.N."/>
            <person name="Grigoriev I.V."/>
            <person name="Debuchy R."/>
            <person name="Gladieux P."/>
            <person name="Thoren M.H."/>
            <person name="Johannesson H."/>
        </authorList>
    </citation>
    <scope>NUCLEOTIDE SEQUENCE</scope>
    <source>
        <strain evidence="2">CBS 955.72</strain>
    </source>
</reference>
<feature type="compositionally biased region" description="Polar residues" evidence="1">
    <location>
        <begin position="242"/>
        <end position="254"/>
    </location>
</feature>
<gene>
    <name evidence="2" type="ORF">B0T25DRAFT_465536</name>
</gene>
<protein>
    <submittedName>
        <fullName evidence="2">Uncharacterized protein</fullName>
    </submittedName>
</protein>
<dbReference type="AlphaFoldDB" id="A0AAJ0M8Q5"/>
<feature type="region of interest" description="Disordered" evidence="1">
    <location>
        <begin position="242"/>
        <end position="263"/>
    </location>
</feature>
<feature type="non-terminal residue" evidence="2">
    <location>
        <position position="1"/>
    </location>
</feature>
<accession>A0AAJ0M8Q5</accession>
<evidence type="ECO:0000256" key="1">
    <source>
        <dbReference type="SAM" id="MobiDB-lite"/>
    </source>
</evidence>
<name>A0AAJ0M8Q5_9PEZI</name>
<evidence type="ECO:0000313" key="2">
    <source>
        <dbReference type="EMBL" id="KAK3341922.1"/>
    </source>
</evidence>
<dbReference type="EMBL" id="JAUIQD010000008">
    <property type="protein sequence ID" value="KAK3341922.1"/>
    <property type="molecule type" value="Genomic_DNA"/>
</dbReference>